<feature type="region of interest" description="Disordered" evidence="12">
    <location>
        <begin position="417"/>
        <end position="535"/>
    </location>
</feature>
<comment type="catalytic activity">
    <reaction evidence="11">
        <text>ATP + H2O = ADP + phosphate + H(+)</text>
        <dbReference type="Rhea" id="RHEA:13065"/>
        <dbReference type="ChEBI" id="CHEBI:15377"/>
        <dbReference type="ChEBI" id="CHEBI:15378"/>
        <dbReference type="ChEBI" id="CHEBI:30616"/>
        <dbReference type="ChEBI" id="CHEBI:43474"/>
        <dbReference type="ChEBI" id="CHEBI:456216"/>
    </reaction>
    <physiologicalReaction direction="left-to-right" evidence="11">
        <dbReference type="Rhea" id="RHEA:13066"/>
    </physiologicalReaction>
</comment>
<keyword evidence="3" id="KW-0812">Transmembrane</keyword>
<keyword evidence="16" id="KW-1185">Reference proteome</keyword>
<keyword evidence="10" id="KW-0472">Membrane</keyword>
<dbReference type="InterPro" id="IPR003593">
    <property type="entry name" value="AAA+_ATPase"/>
</dbReference>
<dbReference type="SUPFAM" id="SSF52540">
    <property type="entry name" value="P-loop containing nucleoside triphosphate hydrolases"/>
    <property type="match status" value="1"/>
</dbReference>
<feature type="domain" description="BCS1 N-terminal" evidence="14">
    <location>
        <begin position="108"/>
        <end position="317"/>
    </location>
</feature>
<dbReference type="Pfam" id="PF00004">
    <property type="entry name" value="AAA"/>
    <property type="match status" value="2"/>
</dbReference>
<dbReference type="Pfam" id="PF08740">
    <property type="entry name" value="BCS1_N"/>
    <property type="match status" value="1"/>
</dbReference>
<accession>A0AB34FKJ8</accession>
<dbReference type="InterPro" id="IPR014851">
    <property type="entry name" value="BCS1_N"/>
</dbReference>
<dbReference type="PROSITE" id="PS00674">
    <property type="entry name" value="AAA"/>
    <property type="match status" value="1"/>
</dbReference>
<feature type="compositionally biased region" description="Basic residues" evidence="12">
    <location>
        <begin position="462"/>
        <end position="479"/>
    </location>
</feature>
<reference evidence="15" key="1">
    <citation type="submission" date="2023-01" db="EMBL/GenBank/DDBJ databases">
        <title>The growth and conidiation of Purpureocillium lavendulum are regulated by nitrogen source and histone H3K14 acetylation.</title>
        <authorList>
            <person name="Tang P."/>
            <person name="Han J."/>
            <person name="Zhang C."/>
            <person name="Tang P."/>
            <person name="Qi F."/>
            <person name="Zhang K."/>
            <person name="Liang L."/>
        </authorList>
    </citation>
    <scope>NUCLEOTIDE SEQUENCE</scope>
    <source>
        <strain evidence="15">YMF1.00683</strain>
    </source>
</reference>
<evidence type="ECO:0000313" key="15">
    <source>
        <dbReference type="EMBL" id="KAJ6440008.1"/>
    </source>
</evidence>
<evidence type="ECO:0000256" key="7">
    <source>
        <dbReference type="ARBA" id="ARBA00022840"/>
    </source>
</evidence>
<sequence>MAGHMMESLARLGLQLPPFLAQGNASSSLGAGNGSGFGGAGSGPTPGGDGGMPGAAAGAGAGGAFPAGVMDSFLATAGYSSSPLMQLFLFVYRQLGAQLGLDPSVVLTMLGFLWGASKLFSQVWGYVWDLLDRHFMCAMYVGEYDHIYSQLMKWLSLQQSIKSSRYLMAQTVWKSAWDEEEELENSLFWTDGDDGDGECKYLNFSNQAARSGPRYVPAMGITGFWHKGTYFRVTRRKESLMSTSGWGAMKDLEEIKISCFGRSIEPIKRLLADAKTTYYFDTYRKTTIYRPRPKELRRENGMWHQVARRPIRPMRTVVLDGQEKHNVLADVNEYLHPATPRWYASRGIPLRRGYLFHGPPGTGKTSFSFALAGVFGIDIYVISLQDVNVTEEDLAALFTKLPRRCIVLLEDIDTAGLRRDDDDDEDSESEEKADDKAKEVEGEKATETKALTNGVNGDHAVKSGKKNGKKEKTKKKAKKKVVDSDSDSHRSDSEDKSDSSDSDSDSDKKSKKKRKGKNKKRGASRTATTSSSKRKVVTLESISLSGLLNAIDGVASHEGRVLIMTTNKPESLDEALIRPGRVDVQVAFMNASSDQAAELFYRMYEASRPRQAHHYQQQQQKQKHEQAALAAAPTTSTQESLRSSSSADGSAVTSAVLLQTREELDVSEEELRGIAKEFGRRIPPATFSPAEIQGFLLKRKKSPRKALEDVEGWVEAAVKQKEANSKVSTVQ</sequence>
<keyword evidence="4" id="KW-0547">Nucleotide-binding</keyword>
<evidence type="ECO:0000256" key="8">
    <source>
        <dbReference type="ARBA" id="ARBA00022989"/>
    </source>
</evidence>
<evidence type="ECO:0000256" key="9">
    <source>
        <dbReference type="ARBA" id="ARBA00023128"/>
    </source>
</evidence>
<comment type="similarity">
    <text evidence="2">Belongs to the AAA ATPase family. BCS1 subfamily.</text>
</comment>
<evidence type="ECO:0000256" key="6">
    <source>
        <dbReference type="ARBA" id="ARBA00022801"/>
    </source>
</evidence>
<evidence type="ECO:0000256" key="11">
    <source>
        <dbReference type="ARBA" id="ARBA00048778"/>
    </source>
</evidence>
<comment type="caution">
    <text evidence="15">The sequence shown here is derived from an EMBL/GenBank/DDBJ whole genome shotgun (WGS) entry which is preliminary data.</text>
</comment>
<dbReference type="GO" id="GO:0005743">
    <property type="term" value="C:mitochondrial inner membrane"/>
    <property type="evidence" value="ECO:0007669"/>
    <property type="project" value="UniProtKB-SubCell"/>
</dbReference>
<feature type="compositionally biased region" description="Acidic residues" evidence="12">
    <location>
        <begin position="421"/>
        <end position="432"/>
    </location>
</feature>
<feature type="region of interest" description="Disordered" evidence="12">
    <location>
        <begin position="610"/>
        <end position="647"/>
    </location>
</feature>
<keyword evidence="8" id="KW-1133">Transmembrane helix</keyword>
<organism evidence="15 16">
    <name type="scientific">Purpureocillium lavendulum</name>
    <dbReference type="NCBI Taxonomy" id="1247861"/>
    <lineage>
        <taxon>Eukaryota</taxon>
        <taxon>Fungi</taxon>
        <taxon>Dikarya</taxon>
        <taxon>Ascomycota</taxon>
        <taxon>Pezizomycotina</taxon>
        <taxon>Sordariomycetes</taxon>
        <taxon>Hypocreomycetidae</taxon>
        <taxon>Hypocreales</taxon>
        <taxon>Ophiocordycipitaceae</taxon>
        <taxon>Purpureocillium</taxon>
    </lineage>
</organism>
<dbReference type="InterPro" id="IPR050747">
    <property type="entry name" value="Mitochondrial_chaperone_BCS1"/>
</dbReference>
<evidence type="ECO:0000256" key="1">
    <source>
        <dbReference type="ARBA" id="ARBA00004434"/>
    </source>
</evidence>
<dbReference type="SMART" id="SM00382">
    <property type="entry name" value="AAA"/>
    <property type="match status" value="1"/>
</dbReference>
<dbReference type="InterPro" id="IPR003959">
    <property type="entry name" value="ATPase_AAA_core"/>
</dbReference>
<evidence type="ECO:0000256" key="5">
    <source>
        <dbReference type="ARBA" id="ARBA00022792"/>
    </source>
</evidence>
<dbReference type="InterPro" id="IPR057495">
    <property type="entry name" value="AAA_lid_BCS1"/>
</dbReference>
<proteinExistence type="inferred from homology"/>
<comment type="subcellular location">
    <subcellularLocation>
        <location evidence="1">Mitochondrion inner membrane</location>
        <topology evidence="1">Single-pass membrane protein</topology>
    </subcellularLocation>
</comment>
<dbReference type="EMBL" id="JAQHRD010000006">
    <property type="protein sequence ID" value="KAJ6440008.1"/>
    <property type="molecule type" value="Genomic_DNA"/>
</dbReference>
<evidence type="ECO:0000259" key="13">
    <source>
        <dbReference type="SMART" id="SM00382"/>
    </source>
</evidence>
<keyword evidence="5" id="KW-0999">Mitochondrion inner membrane</keyword>
<keyword evidence="9" id="KW-0496">Mitochondrion</keyword>
<feature type="compositionally biased region" description="Basic and acidic residues" evidence="12">
    <location>
        <begin position="433"/>
        <end position="447"/>
    </location>
</feature>
<feature type="compositionally biased region" description="Basic and acidic residues" evidence="12">
    <location>
        <begin position="480"/>
        <end position="499"/>
    </location>
</feature>
<keyword evidence="6" id="KW-0378">Hydrolase</keyword>
<keyword evidence="7" id="KW-0067">ATP-binding</keyword>
<dbReference type="InterPro" id="IPR027417">
    <property type="entry name" value="P-loop_NTPase"/>
</dbReference>
<dbReference type="Proteomes" id="UP001163105">
    <property type="component" value="Unassembled WGS sequence"/>
</dbReference>
<name>A0AB34FKJ8_9HYPO</name>
<dbReference type="SMART" id="SM01024">
    <property type="entry name" value="BCS1_N"/>
    <property type="match status" value="1"/>
</dbReference>
<dbReference type="GO" id="GO:0005524">
    <property type="term" value="F:ATP binding"/>
    <property type="evidence" value="ECO:0007669"/>
    <property type="project" value="UniProtKB-KW"/>
</dbReference>
<evidence type="ECO:0000256" key="12">
    <source>
        <dbReference type="SAM" id="MobiDB-lite"/>
    </source>
</evidence>
<gene>
    <name evidence="15" type="primary">BCS1</name>
    <name evidence="15" type="ORF">O9K51_07899</name>
</gene>
<dbReference type="Gene3D" id="3.40.50.300">
    <property type="entry name" value="P-loop containing nucleotide triphosphate hydrolases"/>
    <property type="match status" value="2"/>
</dbReference>
<evidence type="ECO:0000313" key="16">
    <source>
        <dbReference type="Proteomes" id="UP001163105"/>
    </source>
</evidence>
<dbReference type="InterPro" id="IPR003960">
    <property type="entry name" value="ATPase_AAA_CS"/>
</dbReference>
<evidence type="ECO:0000256" key="3">
    <source>
        <dbReference type="ARBA" id="ARBA00022692"/>
    </source>
</evidence>
<evidence type="ECO:0000256" key="4">
    <source>
        <dbReference type="ARBA" id="ARBA00022741"/>
    </source>
</evidence>
<feature type="compositionally biased region" description="Low complexity" evidence="12">
    <location>
        <begin position="627"/>
        <end position="647"/>
    </location>
</feature>
<evidence type="ECO:0000256" key="10">
    <source>
        <dbReference type="ARBA" id="ARBA00023136"/>
    </source>
</evidence>
<dbReference type="GO" id="GO:0016887">
    <property type="term" value="F:ATP hydrolysis activity"/>
    <property type="evidence" value="ECO:0007669"/>
    <property type="project" value="InterPro"/>
</dbReference>
<dbReference type="Pfam" id="PF25426">
    <property type="entry name" value="AAA_lid_BCS1"/>
    <property type="match status" value="1"/>
</dbReference>
<evidence type="ECO:0000259" key="14">
    <source>
        <dbReference type="SMART" id="SM01024"/>
    </source>
</evidence>
<dbReference type="PANTHER" id="PTHR23070">
    <property type="entry name" value="BCS1 AAA-TYPE ATPASE"/>
    <property type="match status" value="1"/>
</dbReference>
<protein>
    <submittedName>
        <fullName evidence="15">Mitochondrial chaperone bcs1</fullName>
    </submittedName>
</protein>
<feature type="domain" description="AAA+ ATPase" evidence="13">
    <location>
        <begin position="350"/>
        <end position="593"/>
    </location>
</feature>
<feature type="compositionally biased region" description="Basic residues" evidence="12">
    <location>
        <begin position="509"/>
        <end position="523"/>
    </location>
</feature>
<dbReference type="AlphaFoldDB" id="A0AB34FKJ8"/>
<evidence type="ECO:0000256" key="2">
    <source>
        <dbReference type="ARBA" id="ARBA00007448"/>
    </source>
</evidence>